<protein>
    <submittedName>
        <fullName evidence="2">Uncharacterized protein</fullName>
    </submittedName>
</protein>
<evidence type="ECO:0000256" key="1">
    <source>
        <dbReference type="SAM" id="MobiDB-lite"/>
    </source>
</evidence>
<evidence type="ECO:0000313" key="2">
    <source>
        <dbReference type="EMBL" id="KAF4145254.1"/>
    </source>
</evidence>
<dbReference type="EMBL" id="JAACNO010000752">
    <property type="protein sequence ID" value="KAF4145254.1"/>
    <property type="molecule type" value="Genomic_DNA"/>
</dbReference>
<feature type="region of interest" description="Disordered" evidence="1">
    <location>
        <begin position="29"/>
        <end position="53"/>
    </location>
</feature>
<proteinExistence type="predicted"/>
<name>A0A8S9V1C5_PHYIN</name>
<organism evidence="2 3">
    <name type="scientific">Phytophthora infestans</name>
    <name type="common">Potato late blight agent</name>
    <name type="synonym">Botrytis infestans</name>
    <dbReference type="NCBI Taxonomy" id="4787"/>
    <lineage>
        <taxon>Eukaryota</taxon>
        <taxon>Sar</taxon>
        <taxon>Stramenopiles</taxon>
        <taxon>Oomycota</taxon>
        <taxon>Peronosporomycetes</taxon>
        <taxon>Peronosporales</taxon>
        <taxon>Peronosporaceae</taxon>
        <taxon>Phytophthora</taxon>
    </lineage>
</organism>
<accession>A0A8S9V1C5</accession>
<gene>
    <name evidence="2" type="ORF">GN958_ATG05556</name>
</gene>
<dbReference type="AlphaFoldDB" id="A0A8S9V1C5"/>
<evidence type="ECO:0000313" key="3">
    <source>
        <dbReference type="Proteomes" id="UP000704712"/>
    </source>
</evidence>
<comment type="caution">
    <text evidence="2">The sequence shown here is derived from an EMBL/GenBank/DDBJ whole genome shotgun (WGS) entry which is preliminary data.</text>
</comment>
<sequence>MSVDLSFGSSLDSYDVCIAIPIGIDRNVPGSVHHNSNKLSNPNNSRNNKQGNKGSSVYIVHELAVIICDEPHQRCSTSTQPANGVNGNGANVSNGTGGNVTALTSSKRALVSKGKSTGERCASYDGRQSPHGRNLQQILVAIHRRRVHDPDDTQLLCSAQVRELRGLQHKKKL</sequence>
<dbReference type="Proteomes" id="UP000704712">
    <property type="component" value="Unassembled WGS sequence"/>
</dbReference>
<feature type="compositionally biased region" description="Low complexity" evidence="1">
    <location>
        <begin position="37"/>
        <end position="53"/>
    </location>
</feature>
<feature type="compositionally biased region" description="Low complexity" evidence="1">
    <location>
        <begin position="82"/>
        <end position="102"/>
    </location>
</feature>
<feature type="region of interest" description="Disordered" evidence="1">
    <location>
        <begin position="78"/>
        <end position="130"/>
    </location>
</feature>
<reference evidence="2" key="1">
    <citation type="submission" date="2020-03" db="EMBL/GenBank/DDBJ databases">
        <title>Hybrid Assembly of Korean Phytophthora infestans isolates.</title>
        <authorList>
            <person name="Prokchorchik M."/>
            <person name="Lee Y."/>
            <person name="Seo J."/>
            <person name="Cho J.-H."/>
            <person name="Park Y.-E."/>
            <person name="Jang D.-C."/>
            <person name="Im J.-S."/>
            <person name="Choi J.-G."/>
            <person name="Park H.-J."/>
            <person name="Lee G.-B."/>
            <person name="Lee Y.-G."/>
            <person name="Hong S.-Y."/>
            <person name="Cho K."/>
            <person name="Sohn K.H."/>
        </authorList>
    </citation>
    <scope>NUCLEOTIDE SEQUENCE</scope>
    <source>
        <strain evidence="2">KR_2_A2</strain>
    </source>
</reference>